<dbReference type="OrthoDB" id="342281at2759"/>
<gene>
    <name evidence="2" type="ORF">F511_35437</name>
</gene>
<evidence type="ECO:0000313" key="3">
    <source>
        <dbReference type="Proteomes" id="UP000250235"/>
    </source>
</evidence>
<keyword evidence="3" id="KW-1185">Reference proteome</keyword>
<feature type="compositionally biased region" description="Polar residues" evidence="1">
    <location>
        <begin position="331"/>
        <end position="340"/>
    </location>
</feature>
<feature type="compositionally biased region" description="Basic and acidic residues" evidence="1">
    <location>
        <begin position="570"/>
        <end position="584"/>
    </location>
</feature>
<feature type="compositionally biased region" description="Low complexity" evidence="1">
    <location>
        <begin position="545"/>
        <end position="557"/>
    </location>
</feature>
<sequence>MVVGPRLAVSRTIEGHTSTGFEIPARILSSIKRRLPSSLHTPPPPRVAGIRSGRFDEENPFVQNSSVLLVQPDEGVSVLVVDRIGDYLPQSTEKSRVLVIPVGARHKCQQGIHFERPMPMVLLTKQTAPQRLTFVGQGIFSPIQIREIDWVTYFLPKIDPASKGKETLVVMNKPTPVEEHSQLVLSSAWDDVCALMDIFDEWMHFRKELIIFKLYELEEKSVAEHVANIKPTEPSINHDYMCIRILSKELREIAGLHRAQRIHAGLPIEAPKASIAGDDVGSNTLQLTWSSMAQSQIPALEFSTHKEHEQEVNRKLAQQDERIEEIVRTVGSTDNPTQLADPSVDIADTANTLGPDPTSEDNNADHQGPILHLSIWLHLRQTVKRTSAYPSSTAQNLPTPVLKELSYPDDLYGVQANLCGLKDTLYRFKDASMESKLRSMNSHIEQLMDTQTFLKLDVGCHKNIIYDKVDKLASNVTSSQTALETRNIRQLAGQQHQLTTDLDMVKLQLAELVEHLKRVGDTKKGEGGQSRPVDGSRRSRGEGASGEQSNIRGRGPSPRGGRGPSPGRYRPGDDSERYKYSKWF</sequence>
<accession>A0A2Z7D3T9</accession>
<reference evidence="2 3" key="1">
    <citation type="journal article" date="2015" name="Proc. Natl. Acad. Sci. U.S.A.">
        <title>The resurrection genome of Boea hygrometrica: A blueprint for survival of dehydration.</title>
        <authorList>
            <person name="Xiao L."/>
            <person name="Yang G."/>
            <person name="Zhang L."/>
            <person name="Yang X."/>
            <person name="Zhao S."/>
            <person name="Ji Z."/>
            <person name="Zhou Q."/>
            <person name="Hu M."/>
            <person name="Wang Y."/>
            <person name="Chen M."/>
            <person name="Xu Y."/>
            <person name="Jin H."/>
            <person name="Xiao X."/>
            <person name="Hu G."/>
            <person name="Bao F."/>
            <person name="Hu Y."/>
            <person name="Wan P."/>
            <person name="Li L."/>
            <person name="Deng X."/>
            <person name="Kuang T."/>
            <person name="Xiang C."/>
            <person name="Zhu J.K."/>
            <person name="Oliver M.J."/>
            <person name="He Y."/>
        </authorList>
    </citation>
    <scope>NUCLEOTIDE SEQUENCE [LARGE SCALE GENOMIC DNA]</scope>
    <source>
        <strain evidence="3">cv. XS01</strain>
    </source>
</reference>
<organism evidence="2 3">
    <name type="scientific">Dorcoceras hygrometricum</name>
    <dbReference type="NCBI Taxonomy" id="472368"/>
    <lineage>
        <taxon>Eukaryota</taxon>
        <taxon>Viridiplantae</taxon>
        <taxon>Streptophyta</taxon>
        <taxon>Embryophyta</taxon>
        <taxon>Tracheophyta</taxon>
        <taxon>Spermatophyta</taxon>
        <taxon>Magnoliopsida</taxon>
        <taxon>eudicotyledons</taxon>
        <taxon>Gunneridae</taxon>
        <taxon>Pentapetalae</taxon>
        <taxon>asterids</taxon>
        <taxon>lamiids</taxon>
        <taxon>Lamiales</taxon>
        <taxon>Gesneriaceae</taxon>
        <taxon>Didymocarpoideae</taxon>
        <taxon>Trichosporeae</taxon>
        <taxon>Loxocarpinae</taxon>
        <taxon>Dorcoceras</taxon>
    </lineage>
</organism>
<name>A0A2Z7D3T9_9LAMI</name>
<feature type="region of interest" description="Disordered" evidence="1">
    <location>
        <begin position="331"/>
        <end position="365"/>
    </location>
</feature>
<dbReference type="Proteomes" id="UP000250235">
    <property type="component" value="Unassembled WGS sequence"/>
</dbReference>
<protein>
    <submittedName>
        <fullName evidence="2">Uncharacterized protein</fullName>
    </submittedName>
</protein>
<dbReference type="EMBL" id="KQ991613">
    <property type="protein sequence ID" value="KZV51499.1"/>
    <property type="molecule type" value="Genomic_DNA"/>
</dbReference>
<evidence type="ECO:0000313" key="2">
    <source>
        <dbReference type="EMBL" id="KZV51499.1"/>
    </source>
</evidence>
<evidence type="ECO:0000256" key="1">
    <source>
        <dbReference type="SAM" id="MobiDB-lite"/>
    </source>
</evidence>
<dbReference type="AlphaFoldDB" id="A0A2Z7D3T9"/>
<proteinExistence type="predicted"/>
<feature type="region of interest" description="Disordered" evidence="1">
    <location>
        <begin position="520"/>
        <end position="584"/>
    </location>
</feature>